<dbReference type="PROSITE" id="PS50048">
    <property type="entry name" value="ZN2_CY6_FUNGAL_2"/>
    <property type="match status" value="1"/>
</dbReference>
<keyword evidence="2" id="KW-0805">Transcription regulation</keyword>
<dbReference type="InterPro" id="IPR036864">
    <property type="entry name" value="Zn2-C6_fun-type_DNA-bd_sf"/>
</dbReference>
<comment type="caution">
    <text evidence="7">The sequence shown here is derived from an EMBL/GenBank/DDBJ whole genome shotgun (WGS) entry which is preliminary data.</text>
</comment>
<dbReference type="PANTHER" id="PTHR47424">
    <property type="entry name" value="REGULATORY PROTEIN GAL4"/>
    <property type="match status" value="1"/>
</dbReference>
<accession>A0AB34KFJ8</accession>
<dbReference type="EMBL" id="JAAQHG020000034">
    <property type="protein sequence ID" value="KAL1583530.1"/>
    <property type="molecule type" value="Genomic_DNA"/>
</dbReference>
<dbReference type="InterPro" id="IPR001138">
    <property type="entry name" value="Zn2Cys6_DnaBD"/>
</dbReference>
<dbReference type="GeneID" id="96009164"/>
<dbReference type="Pfam" id="PF04082">
    <property type="entry name" value="Fungal_trans"/>
    <property type="match status" value="1"/>
</dbReference>
<evidence type="ECO:0000256" key="1">
    <source>
        <dbReference type="ARBA" id="ARBA00022723"/>
    </source>
</evidence>
<dbReference type="Gene3D" id="4.10.240.10">
    <property type="entry name" value="Zn(2)-C6 fungal-type DNA-binding domain"/>
    <property type="match status" value="1"/>
</dbReference>
<protein>
    <recommendedName>
        <fullName evidence="6">Zn(2)-C6 fungal-type domain-containing protein</fullName>
    </recommendedName>
</protein>
<evidence type="ECO:0000259" key="6">
    <source>
        <dbReference type="PROSITE" id="PS50048"/>
    </source>
</evidence>
<name>A0AB34KFJ8_9PEZI</name>
<keyword evidence="3" id="KW-0804">Transcription</keyword>
<reference evidence="7 8" key="1">
    <citation type="journal article" date="2020" name="Microbiol. Resour. Announc.">
        <title>Draft Genome Sequence of a Cladosporium Species Isolated from the Mesophotic Ascidian Didemnum maculosum.</title>
        <authorList>
            <person name="Gioti A."/>
            <person name="Siaperas R."/>
            <person name="Nikolaivits E."/>
            <person name="Le Goff G."/>
            <person name="Ouazzani J."/>
            <person name="Kotoulas G."/>
            <person name="Topakas E."/>
        </authorList>
    </citation>
    <scope>NUCLEOTIDE SEQUENCE [LARGE SCALE GENOMIC DNA]</scope>
    <source>
        <strain evidence="7 8">TM138-S3</strain>
    </source>
</reference>
<dbReference type="GO" id="GO:0000978">
    <property type="term" value="F:RNA polymerase II cis-regulatory region sequence-specific DNA binding"/>
    <property type="evidence" value="ECO:0007669"/>
    <property type="project" value="TreeGrafter"/>
</dbReference>
<feature type="region of interest" description="Disordered" evidence="5">
    <location>
        <begin position="1"/>
        <end position="23"/>
    </location>
</feature>
<proteinExistence type="predicted"/>
<dbReference type="Proteomes" id="UP000803884">
    <property type="component" value="Unassembled WGS sequence"/>
</dbReference>
<dbReference type="InterPro" id="IPR051127">
    <property type="entry name" value="Fungal_SecMet_Regulators"/>
</dbReference>
<dbReference type="PANTHER" id="PTHR47424:SF2">
    <property type="entry name" value="TRANSCRIPTION FACTOR DOMAIN-CONTAINING PROTEIN-RELATED"/>
    <property type="match status" value="1"/>
</dbReference>
<evidence type="ECO:0000256" key="4">
    <source>
        <dbReference type="ARBA" id="ARBA00023242"/>
    </source>
</evidence>
<evidence type="ECO:0000313" key="8">
    <source>
        <dbReference type="Proteomes" id="UP000803884"/>
    </source>
</evidence>
<evidence type="ECO:0000313" key="7">
    <source>
        <dbReference type="EMBL" id="KAL1583530.1"/>
    </source>
</evidence>
<organism evidence="7 8">
    <name type="scientific">Cladosporium halotolerans</name>
    <dbReference type="NCBI Taxonomy" id="1052096"/>
    <lineage>
        <taxon>Eukaryota</taxon>
        <taxon>Fungi</taxon>
        <taxon>Dikarya</taxon>
        <taxon>Ascomycota</taxon>
        <taxon>Pezizomycotina</taxon>
        <taxon>Dothideomycetes</taxon>
        <taxon>Dothideomycetidae</taxon>
        <taxon>Cladosporiales</taxon>
        <taxon>Cladosporiaceae</taxon>
        <taxon>Cladosporium</taxon>
    </lineage>
</organism>
<gene>
    <name evidence="7" type="ORF">WHR41_07722</name>
</gene>
<feature type="region of interest" description="Disordered" evidence="5">
    <location>
        <begin position="107"/>
        <end position="147"/>
    </location>
</feature>
<keyword evidence="1" id="KW-0479">Metal-binding</keyword>
<keyword evidence="8" id="KW-1185">Reference proteome</keyword>
<dbReference type="Pfam" id="PF00172">
    <property type="entry name" value="Zn_clus"/>
    <property type="match status" value="1"/>
</dbReference>
<sequence length="737" mass="82317">MDVRRASGSTPGVQQPQQADDPRACRECRRRRVQCDGTIPVCAVCQRYRRHCLYDKHSKTRLTRKQLTILEARLEKAEALLRSRFTPEQLAKMMEAPTLRPVEEAPAANTGATPSMGVNPLTETPASTQIAPTPASQSTLHPQQAFGTDFSFDDTSLGLAASHASPEGAFDLDPATADDFEWDEQESSWSQHAGGDGFPQAVMDGMASLTVGERRGYLGAVSGAALLRQVLSADNEGNSTHQRARSQQFDSLFQQRLDQSQLYQTRTMLTRVAVENLFDAFFTFYHPTFPIVHEPTFRAQYINSLPRGDNHKWVMLANIVAALGSFASSNCADATDLSIFQEAQKSLFSNNLEAGNLTLVQAFALSATYLQKRNKPNTGYNYSGIALRLAIGLGLHKDYQEGHISPLQVELRRRVWWTICVLDVGATVSYGRPLNWPRAGTEIALPKNVHEEDILSDSTTSPPEIEGLTLYTYLRVQSLYHLKTMGIYTRLIGRPFPTAAELIAMDDENIGAWLAQMPPYYAVYPPAGSKYALGLGITKWRYRNLRIVMYRPFLIRWALTPPSQGEWVSSSTETLAVFKCLDAAKETILSIEEYWTTRSHARLDSWYVLYFLFHATLIPLHCLRQMPQNSLAPDWRTQIRASISIMEAMIDLCPNSSNCRDITLKLSWPHLQEENTAFDPSAQAGPEAAAEINDYNAWCEQTSITNGGVPILQWPDVDESGLNFFYGAGFGWGRADM</sequence>
<keyword evidence="4" id="KW-0539">Nucleus</keyword>
<dbReference type="GO" id="GO:0005634">
    <property type="term" value="C:nucleus"/>
    <property type="evidence" value="ECO:0007669"/>
    <property type="project" value="TreeGrafter"/>
</dbReference>
<dbReference type="PROSITE" id="PS00463">
    <property type="entry name" value="ZN2_CY6_FUNGAL_1"/>
    <property type="match status" value="1"/>
</dbReference>
<evidence type="ECO:0000256" key="5">
    <source>
        <dbReference type="SAM" id="MobiDB-lite"/>
    </source>
</evidence>
<evidence type="ECO:0000256" key="3">
    <source>
        <dbReference type="ARBA" id="ARBA00023163"/>
    </source>
</evidence>
<evidence type="ECO:0000256" key="2">
    <source>
        <dbReference type="ARBA" id="ARBA00023015"/>
    </source>
</evidence>
<dbReference type="CDD" id="cd12148">
    <property type="entry name" value="fungal_TF_MHR"/>
    <property type="match status" value="1"/>
</dbReference>
<feature type="compositionally biased region" description="Polar residues" evidence="5">
    <location>
        <begin position="121"/>
        <end position="146"/>
    </location>
</feature>
<dbReference type="InterPro" id="IPR007219">
    <property type="entry name" value="XnlR_reg_dom"/>
</dbReference>
<feature type="domain" description="Zn(2)-C6 fungal-type" evidence="6">
    <location>
        <begin position="24"/>
        <end position="54"/>
    </location>
</feature>
<dbReference type="GO" id="GO:0006351">
    <property type="term" value="P:DNA-templated transcription"/>
    <property type="evidence" value="ECO:0007669"/>
    <property type="project" value="InterPro"/>
</dbReference>
<dbReference type="SMART" id="SM00066">
    <property type="entry name" value="GAL4"/>
    <property type="match status" value="1"/>
</dbReference>
<dbReference type="SMART" id="SM00906">
    <property type="entry name" value="Fungal_trans"/>
    <property type="match status" value="1"/>
</dbReference>
<dbReference type="GO" id="GO:0008270">
    <property type="term" value="F:zinc ion binding"/>
    <property type="evidence" value="ECO:0007669"/>
    <property type="project" value="InterPro"/>
</dbReference>
<dbReference type="RefSeq" id="XP_069226637.1">
    <property type="nucleotide sequence ID" value="XM_069376326.1"/>
</dbReference>
<dbReference type="AlphaFoldDB" id="A0AB34KFJ8"/>
<feature type="compositionally biased region" description="Polar residues" evidence="5">
    <location>
        <begin position="7"/>
        <end position="18"/>
    </location>
</feature>
<dbReference type="SUPFAM" id="SSF57701">
    <property type="entry name" value="Zn2/Cys6 DNA-binding domain"/>
    <property type="match status" value="1"/>
</dbReference>
<dbReference type="GO" id="GO:0000981">
    <property type="term" value="F:DNA-binding transcription factor activity, RNA polymerase II-specific"/>
    <property type="evidence" value="ECO:0007669"/>
    <property type="project" value="InterPro"/>
</dbReference>
<dbReference type="GO" id="GO:0000435">
    <property type="term" value="P:positive regulation of transcription from RNA polymerase II promoter by galactose"/>
    <property type="evidence" value="ECO:0007669"/>
    <property type="project" value="TreeGrafter"/>
</dbReference>